<feature type="transmembrane region" description="Helical" evidence="6">
    <location>
        <begin position="333"/>
        <end position="351"/>
    </location>
</feature>
<evidence type="ECO:0000259" key="8">
    <source>
        <dbReference type="Pfam" id="PF13726"/>
    </source>
</evidence>
<dbReference type="RefSeq" id="WP_345194160.1">
    <property type="nucleotide sequence ID" value="NZ_BAABFL010000080.1"/>
</dbReference>
<keyword evidence="5 6" id="KW-0472">Membrane</keyword>
<feature type="transmembrane region" description="Helical" evidence="6">
    <location>
        <begin position="147"/>
        <end position="171"/>
    </location>
</feature>
<evidence type="ECO:0000259" key="7">
    <source>
        <dbReference type="Pfam" id="PF03553"/>
    </source>
</evidence>
<dbReference type="Pfam" id="PF03553">
    <property type="entry name" value="Na_H_antiporter"/>
    <property type="match status" value="1"/>
</dbReference>
<evidence type="ECO:0000256" key="2">
    <source>
        <dbReference type="ARBA" id="ARBA00022475"/>
    </source>
</evidence>
<feature type="transmembrane region" description="Helical" evidence="6">
    <location>
        <begin position="263"/>
        <end position="281"/>
    </location>
</feature>
<dbReference type="EMBL" id="BAABFL010000080">
    <property type="protein sequence ID" value="GAA4648504.1"/>
    <property type="molecule type" value="Genomic_DNA"/>
</dbReference>
<dbReference type="InterPro" id="IPR018461">
    <property type="entry name" value="Na/H_Antiport_NhaC-like_C"/>
</dbReference>
<feature type="transmembrane region" description="Helical" evidence="6">
    <location>
        <begin position="99"/>
        <end position="115"/>
    </location>
</feature>
<dbReference type="Pfam" id="PF13726">
    <property type="entry name" value="Na_H_antiport_2"/>
    <property type="match status" value="1"/>
</dbReference>
<proteinExistence type="predicted"/>
<accession>A0ABP8UXP2</accession>
<reference evidence="10" key="1">
    <citation type="journal article" date="2019" name="Int. J. Syst. Evol. Microbiol.">
        <title>The Global Catalogue of Microorganisms (GCM) 10K type strain sequencing project: providing services to taxonomists for standard genome sequencing and annotation.</title>
        <authorList>
            <consortium name="The Broad Institute Genomics Platform"/>
            <consortium name="The Broad Institute Genome Sequencing Center for Infectious Disease"/>
            <person name="Wu L."/>
            <person name="Ma J."/>
        </authorList>
    </citation>
    <scope>NUCLEOTIDE SEQUENCE [LARGE SCALE GENOMIC DNA]</scope>
    <source>
        <strain evidence="10">JCM 17805</strain>
    </source>
</reference>
<evidence type="ECO:0000256" key="3">
    <source>
        <dbReference type="ARBA" id="ARBA00022692"/>
    </source>
</evidence>
<evidence type="ECO:0000256" key="1">
    <source>
        <dbReference type="ARBA" id="ARBA00004651"/>
    </source>
</evidence>
<feature type="transmembrane region" description="Helical" evidence="6">
    <location>
        <begin position="191"/>
        <end position="214"/>
    </location>
</feature>
<feature type="transmembrane region" description="Helical" evidence="6">
    <location>
        <begin position="423"/>
        <end position="440"/>
    </location>
</feature>
<feature type="domain" description="Putative Na+/H+ antiporter N-terminal" evidence="8">
    <location>
        <begin position="2"/>
        <end position="88"/>
    </location>
</feature>
<protein>
    <submittedName>
        <fullName evidence="9">Na+/H+ antiporter family protein</fullName>
    </submittedName>
</protein>
<evidence type="ECO:0000313" key="9">
    <source>
        <dbReference type="EMBL" id="GAA4648504.1"/>
    </source>
</evidence>
<dbReference type="PANTHER" id="PTHR37821:SF1">
    <property type="entry name" value="AMINO ACID TRANSPORTER YUIF-RELATED"/>
    <property type="match status" value="1"/>
</dbReference>
<keyword evidence="10" id="KW-1185">Reference proteome</keyword>
<sequence>MNAVIVAVVIMLSLSLMRVNVILALFLGALAGGLTGGLNLEETLSAFGAGLGGGASIALSYALLGAFAMAISRSGIPEALAGGIIKQMDKAKENGNPRLIRFGLLGSIMLMAIASQNLIPVHIAFIPILIPPLLSAFSRMQLDRRQVACVITFGLTATYMLFPVGFGNIYLNEILAANLKTNGLDTTGFSMSSAMVIPVIGMFLGMLTAVFITYRKPRTYRIHERTTASTQDTPPVSRKNALITGLAVALALTAQLQTGSMSLGALVGCMTLVIGGVICWRSADDVFVQGMKMMAFCGFIMITAAGFSEVLRTTGAVPQLVNAIGEMIQGNKGLAAFMMLLVGLLVTMGIGSSFSTVPIIATLYVPLGLSLGFSPLAVAALVGTSGALGDAGSPASDSTIGPTAGLNADGQHDHIRDSVIPTFIHYNLPLLVFGWVAAMIL</sequence>
<feature type="transmembrane region" description="Helical" evidence="6">
    <location>
        <begin position="121"/>
        <end position="140"/>
    </location>
</feature>
<organism evidence="9 10">
    <name type="scientific">Kistimonas scapharcae</name>
    <dbReference type="NCBI Taxonomy" id="1036133"/>
    <lineage>
        <taxon>Bacteria</taxon>
        <taxon>Pseudomonadati</taxon>
        <taxon>Pseudomonadota</taxon>
        <taxon>Gammaproteobacteria</taxon>
        <taxon>Oceanospirillales</taxon>
        <taxon>Endozoicomonadaceae</taxon>
        <taxon>Kistimonas</taxon>
    </lineage>
</organism>
<dbReference type="InterPro" id="IPR032813">
    <property type="entry name" value="Na_H_antiport_N"/>
</dbReference>
<feature type="domain" description="Na+/H+ antiporter NhaC-like C-terminal" evidence="7">
    <location>
        <begin position="150"/>
        <end position="435"/>
    </location>
</feature>
<feature type="transmembrane region" description="Helical" evidence="6">
    <location>
        <begin position="48"/>
        <end position="71"/>
    </location>
</feature>
<evidence type="ECO:0000256" key="5">
    <source>
        <dbReference type="ARBA" id="ARBA00023136"/>
    </source>
</evidence>
<dbReference type="Proteomes" id="UP001500604">
    <property type="component" value="Unassembled WGS sequence"/>
</dbReference>
<name>A0ABP8UXP2_9GAMM</name>
<comment type="caution">
    <text evidence="9">The sequence shown here is derived from an EMBL/GenBank/DDBJ whole genome shotgun (WGS) entry which is preliminary data.</text>
</comment>
<dbReference type="PANTHER" id="PTHR37821">
    <property type="entry name" value="AMINO ACID TRANSPORTER YUIF-RELATED"/>
    <property type="match status" value="1"/>
</dbReference>
<evidence type="ECO:0000313" key="10">
    <source>
        <dbReference type="Proteomes" id="UP001500604"/>
    </source>
</evidence>
<feature type="transmembrane region" description="Helical" evidence="6">
    <location>
        <begin position="240"/>
        <end position="257"/>
    </location>
</feature>
<feature type="transmembrane region" description="Helical" evidence="6">
    <location>
        <begin position="293"/>
        <end position="313"/>
    </location>
</feature>
<feature type="transmembrane region" description="Helical" evidence="6">
    <location>
        <begin position="363"/>
        <end position="388"/>
    </location>
</feature>
<evidence type="ECO:0000256" key="4">
    <source>
        <dbReference type="ARBA" id="ARBA00022989"/>
    </source>
</evidence>
<evidence type="ECO:0000256" key="6">
    <source>
        <dbReference type="SAM" id="Phobius"/>
    </source>
</evidence>
<gene>
    <name evidence="9" type="ORF">GCM10023116_07730</name>
</gene>
<dbReference type="InterPro" id="IPR052576">
    <property type="entry name" value="AA_Transporter-Related"/>
</dbReference>
<keyword evidence="2" id="KW-1003">Cell membrane</keyword>
<comment type="subcellular location">
    <subcellularLocation>
        <location evidence="1">Cell membrane</location>
        <topology evidence="1">Multi-pass membrane protein</topology>
    </subcellularLocation>
</comment>
<keyword evidence="3 6" id="KW-0812">Transmembrane</keyword>
<keyword evidence="4 6" id="KW-1133">Transmembrane helix</keyword>